<feature type="domain" description="Putative regulatory protein FmdB zinc ribbon" evidence="1">
    <location>
        <begin position="1"/>
        <end position="47"/>
    </location>
</feature>
<name>A0A518AXL5_9BACT</name>
<dbReference type="InterPro" id="IPR013429">
    <property type="entry name" value="Regulatory_FmdB_Zinc_ribbon"/>
</dbReference>
<reference evidence="2 3" key="1">
    <citation type="submission" date="2019-02" db="EMBL/GenBank/DDBJ databases">
        <title>Deep-cultivation of Planctomycetes and their phenomic and genomic characterization uncovers novel biology.</title>
        <authorList>
            <person name="Wiegand S."/>
            <person name="Jogler M."/>
            <person name="Boedeker C."/>
            <person name="Pinto D."/>
            <person name="Vollmers J."/>
            <person name="Rivas-Marin E."/>
            <person name="Kohn T."/>
            <person name="Peeters S.H."/>
            <person name="Heuer A."/>
            <person name="Rast P."/>
            <person name="Oberbeckmann S."/>
            <person name="Bunk B."/>
            <person name="Jeske O."/>
            <person name="Meyerdierks A."/>
            <person name="Storesund J.E."/>
            <person name="Kallscheuer N."/>
            <person name="Luecker S."/>
            <person name="Lage O.M."/>
            <person name="Pohl T."/>
            <person name="Merkel B.J."/>
            <person name="Hornburger P."/>
            <person name="Mueller R.-W."/>
            <person name="Bruemmer F."/>
            <person name="Labrenz M."/>
            <person name="Spormann A.M."/>
            <person name="Op den Camp H."/>
            <person name="Overmann J."/>
            <person name="Amann R."/>
            <person name="Jetten M.S.M."/>
            <person name="Mascher T."/>
            <person name="Medema M.H."/>
            <person name="Devos D.P."/>
            <person name="Kaster A.-K."/>
            <person name="Ovreas L."/>
            <person name="Rohde M."/>
            <person name="Galperin M.Y."/>
            <person name="Jogler C."/>
        </authorList>
    </citation>
    <scope>NUCLEOTIDE SEQUENCE [LARGE SCALE GENOMIC DNA]</scope>
    <source>
        <strain evidence="2 3">Pan216</strain>
    </source>
</reference>
<dbReference type="Proteomes" id="UP000317093">
    <property type="component" value="Chromosome"/>
</dbReference>
<organism evidence="2 3">
    <name type="scientific">Kolteria novifilia</name>
    <dbReference type="NCBI Taxonomy" id="2527975"/>
    <lineage>
        <taxon>Bacteria</taxon>
        <taxon>Pseudomonadati</taxon>
        <taxon>Planctomycetota</taxon>
        <taxon>Planctomycetia</taxon>
        <taxon>Kolteriales</taxon>
        <taxon>Kolteriaceae</taxon>
        <taxon>Kolteria</taxon>
    </lineage>
</organism>
<gene>
    <name evidence="2" type="ORF">Pan216_02910</name>
</gene>
<accession>A0A518AXL5</accession>
<proteinExistence type="predicted"/>
<evidence type="ECO:0000313" key="2">
    <source>
        <dbReference type="EMBL" id="QDU59463.1"/>
    </source>
</evidence>
<evidence type="ECO:0000259" key="1">
    <source>
        <dbReference type="SMART" id="SM00834"/>
    </source>
</evidence>
<dbReference type="OrthoDB" id="215655at2"/>
<dbReference type="NCBIfam" id="TIGR02605">
    <property type="entry name" value="CxxC_CxxC_SSSS"/>
    <property type="match status" value="1"/>
</dbReference>
<dbReference type="SMART" id="SM00834">
    <property type="entry name" value="CxxC_CXXC_SSSS"/>
    <property type="match status" value="1"/>
</dbReference>
<dbReference type="EMBL" id="CP036279">
    <property type="protein sequence ID" value="QDU59463.1"/>
    <property type="molecule type" value="Genomic_DNA"/>
</dbReference>
<dbReference type="KEGG" id="knv:Pan216_02910"/>
<protein>
    <submittedName>
        <fullName evidence="2">Zinc ribbon domain protein</fullName>
    </submittedName>
</protein>
<sequence length="95" mass="10264">MPIFEYVSSEPPGCEHCRGGFEEIQSIKDDALTHCPKCQGPVHRVLSAPTIHGAGRSAEVLSNKNLAEKGFTKYVKSGDGYYEKAAGKGPDAIKR</sequence>
<evidence type="ECO:0000313" key="3">
    <source>
        <dbReference type="Proteomes" id="UP000317093"/>
    </source>
</evidence>
<dbReference type="RefSeq" id="WP_145253777.1">
    <property type="nucleotide sequence ID" value="NZ_CP036279.1"/>
</dbReference>
<dbReference type="Pfam" id="PF09723">
    <property type="entry name" value="Zn_ribbon_8"/>
    <property type="match status" value="1"/>
</dbReference>
<dbReference type="AlphaFoldDB" id="A0A518AXL5"/>
<keyword evidence="3" id="KW-1185">Reference proteome</keyword>